<dbReference type="AlphaFoldDB" id="D3BPE9"/>
<comment type="similarity">
    <text evidence="2">Belongs to the ESF2/ABP1 family.</text>
</comment>
<dbReference type="GO" id="GO:0000472">
    <property type="term" value="P:endonucleolytic cleavage to generate mature 5'-end of SSU-rRNA from (SSU-rRNA, 5.8S rRNA, LSU-rRNA)"/>
    <property type="evidence" value="ECO:0007669"/>
    <property type="project" value="TreeGrafter"/>
</dbReference>
<evidence type="ECO:0000313" key="9">
    <source>
        <dbReference type="Proteomes" id="UP000001396"/>
    </source>
</evidence>
<gene>
    <name evidence="8" type="primary">esf2</name>
    <name evidence="8" type="ORF">PPL_09417</name>
</gene>
<dbReference type="InterPro" id="IPR034353">
    <property type="entry name" value="ABT1/ESF2_RRM"/>
</dbReference>
<feature type="region of interest" description="Disordered" evidence="6">
    <location>
        <begin position="1"/>
        <end position="73"/>
    </location>
</feature>
<dbReference type="EMBL" id="ADBJ01000044">
    <property type="protein sequence ID" value="EFA76667.1"/>
    <property type="molecule type" value="Genomic_DNA"/>
</dbReference>
<dbReference type="PANTHER" id="PTHR12311">
    <property type="entry name" value="ACTIVATOR OF BASAL TRANSCRIPTION 1"/>
    <property type="match status" value="1"/>
</dbReference>
<dbReference type="GO" id="GO:0003723">
    <property type="term" value="F:RNA binding"/>
    <property type="evidence" value="ECO:0007669"/>
    <property type="project" value="UniProtKB-UniRule"/>
</dbReference>
<dbReference type="RefSeq" id="XP_020428799.1">
    <property type="nucleotide sequence ID" value="XM_020580212.1"/>
</dbReference>
<dbReference type="GO" id="GO:0000447">
    <property type="term" value="P:endonucleolytic cleavage in ITS1 to separate SSU-rRNA from 5.8S rRNA and LSU-rRNA from tricistronic rRNA transcript (SSU-rRNA, 5.8S rRNA, LSU-rRNA)"/>
    <property type="evidence" value="ECO:0007669"/>
    <property type="project" value="TreeGrafter"/>
</dbReference>
<keyword evidence="9" id="KW-1185">Reference proteome</keyword>
<dbReference type="FunCoup" id="D3BPE9">
    <property type="interactions" value="378"/>
</dbReference>
<evidence type="ECO:0000259" key="7">
    <source>
        <dbReference type="PROSITE" id="PS50102"/>
    </source>
</evidence>
<evidence type="ECO:0000256" key="5">
    <source>
        <dbReference type="PROSITE-ProRule" id="PRU00176"/>
    </source>
</evidence>
<evidence type="ECO:0000313" key="8">
    <source>
        <dbReference type="EMBL" id="EFA76667.1"/>
    </source>
</evidence>
<dbReference type="GeneID" id="31364892"/>
<feature type="domain" description="RRM" evidence="7">
    <location>
        <begin position="99"/>
        <end position="177"/>
    </location>
</feature>
<name>D3BPE9_HETP5</name>
<dbReference type="GO" id="GO:0000480">
    <property type="term" value="P:endonucleolytic cleavage in 5'-ETS of tricistronic rRNA transcript (SSU-rRNA, 5.8S rRNA, LSU-rRNA)"/>
    <property type="evidence" value="ECO:0007669"/>
    <property type="project" value="TreeGrafter"/>
</dbReference>
<evidence type="ECO:0000256" key="2">
    <source>
        <dbReference type="ARBA" id="ARBA00005819"/>
    </source>
</evidence>
<organism evidence="8 9">
    <name type="scientific">Heterostelium pallidum (strain ATCC 26659 / Pp 5 / PN500)</name>
    <name type="common">Cellular slime mold</name>
    <name type="synonym">Polysphondylium pallidum</name>
    <dbReference type="NCBI Taxonomy" id="670386"/>
    <lineage>
        <taxon>Eukaryota</taxon>
        <taxon>Amoebozoa</taxon>
        <taxon>Evosea</taxon>
        <taxon>Eumycetozoa</taxon>
        <taxon>Dictyostelia</taxon>
        <taxon>Acytosteliales</taxon>
        <taxon>Acytosteliaceae</taxon>
        <taxon>Heterostelium</taxon>
    </lineage>
</organism>
<dbReference type="CDD" id="cd12263">
    <property type="entry name" value="RRM_ABT1_like"/>
    <property type="match status" value="1"/>
</dbReference>
<dbReference type="GO" id="GO:0034462">
    <property type="term" value="P:small-subunit processome assembly"/>
    <property type="evidence" value="ECO:0007669"/>
    <property type="project" value="TreeGrafter"/>
</dbReference>
<keyword evidence="4" id="KW-0539">Nucleus</keyword>
<feature type="compositionally biased region" description="Basic and acidic residues" evidence="6">
    <location>
        <begin position="7"/>
        <end position="23"/>
    </location>
</feature>
<dbReference type="SUPFAM" id="SSF54928">
    <property type="entry name" value="RNA-binding domain, RBD"/>
    <property type="match status" value="1"/>
</dbReference>
<sequence>MSNKRKKEVEVPKKKEIINKKVEEEDEDIEEEQLDDSVENEDEVVEELQEEAEEEGDAEEEEDDSQGTGLKRKKKTTYIIKPMSKERVQQLEQENQEKGIIYLSTIPEKMTPSKLKNLLLKYGTVTRMKLIKANVDRKAYRNDMYKEGWIEFSEKKIARKIALLLHNQPMGGKNRDIHKDCLWNIIYLPKFKWHHLMDKLVQKRLERDKKIQLELNRVRKENVQFMEQVEKSKIIAGVNTKKNKENNKVIRTFKQRSVHEEKPDFEPKENSKKKLKN</sequence>
<dbReference type="PANTHER" id="PTHR12311:SF7">
    <property type="entry name" value="ACTIVATOR OF BASAL TRANSCRIPTION 1"/>
    <property type="match status" value="1"/>
</dbReference>
<feature type="region of interest" description="Disordered" evidence="6">
    <location>
        <begin position="251"/>
        <end position="277"/>
    </location>
</feature>
<feature type="compositionally biased region" description="Acidic residues" evidence="6">
    <location>
        <begin position="24"/>
        <end position="65"/>
    </location>
</feature>
<dbReference type="PROSITE" id="PS50102">
    <property type="entry name" value="RRM"/>
    <property type="match status" value="1"/>
</dbReference>
<proteinExistence type="inferred from homology"/>
<dbReference type="OMA" id="FEWSEVG"/>
<feature type="compositionally biased region" description="Basic and acidic residues" evidence="6">
    <location>
        <begin position="257"/>
        <end position="277"/>
    </location>
</feature>
<dbReference type="Proteomes" id="UP000001396">
    <property type="component" value="Unassembled WGS sequence"/>
</dbReference>
<dbReference type="STRING" id="670386.D3BPE9"/>
<dbReference type="InterPro" id="IPR012677">
    <property type="entry name" value="Nucleotide-bd_a/b_plait_sf"/>
</dbReference>
<reference evidence="8 9" key="1">
    <citation type="journal article" date="2011" name="Genome Res.">
        <title>Phylogeny-wide analysis of social amoeba genomes highlights ancient origins for complex intercellular communication.</title>
        <authorList>
            <person name="Heidel A.J."/>
            <person name="Lawal H.M."/>
            <person name="Felder M."/>
            <person name="Schilde C."/>
            <person name="Helps N.R."/>
            <person name="Tunggal B."/>
            <person name="Rivero F."/>
            <person name="John U."/>
            <person name="Schleicher M."/>
            <person name="Eichinger L."/>
            <person name="Platzer M."/>
            <person name="Noegel A.A."/>
            <person name="Schaap P."/>
            <person name="Gloeckner G."/>
        </authorList>
    </citation>
    <scope>NUCLEOTIDE SEQUENCE [LARGE SCALE GENOMIC DNA]</scope>
    <source>
        <strain evidence="9">ATCC 26659 / Pp 5 / PN500</strain>
    </source>
</reference>
<comment type="caution">
    <text evidence="8">The sequence shown here is derived from an EMBL/GenBank/DDBJ whole genome shotgun (WGS) entry which is preliminary data.</text>
</comment>
<dbReference type="Gene3D" id="3.30.70.330">
    <property type="match status" value="1"/>
</dbReference>
<dbReference type="InterPro" id="IPR000504">
    <property type="entry name" value="RRM_dom"/>
</dbReference>
<protein>
    <submittedName>
        <fullName evidence="8">RNA-binding region RNP-1 domain-containing protein</fullName>
    </submittedName>
</protein>
<dbReference type="GO" id="GO:0005730">
    <property type="term" value="C:nucleolus"/>
    <property type="evidence" value="ECO:0007669"/>
    <property type="project" value="UniProtKB-SubCell"/>
</dbReference>
<evidence type="ECO:0000256" key="3">
    <source>
        <dbReference type="ARBA" id="ARBA00022884"/>
    </source>
</evidence>
<dbReference type="InterPro" id="IPR035979">
    <property type="entry name" value="RBD_domain_sf"/>
</dbReference>
<evidence type="ECO:0000256" key="1">
    <source>
        <dbReference type="ARBA" id="ARBA00004604"/>
    </source>
</evidence>
<comment type="subcellular location">
    <subcellularLocation>
        <location evidence="1">Nucleus</location>
        <location evidence="1">Nucleolus</location>
    </subcellularLocation>
</comment>
<accession>D3BPE9</accession>
<evidence type="ECO:0000256" key="4">
    <source>
        <dbReference type="ARBA" id="ARBA00023242"/>
    </source>
</evidence>
<evidence type="ECO:0000256" key="6">
    <source>
        <dbReference type="SAM" id="MobiDB-lite"/>
    </source>
</evidence>
<keyword evidence="3 5" id="KW-0694">RNA-binding</keyword>
<dbReference type="InParanoid" id="D3BPE9"/>
<dbReference type="InterPro" id="IPR039119">
    <property type="entry name" value="ABT1/Esf2"/>
</dbReference>